<reference evidence="17" key="2">
    <citation type="journal article" date="2013" name="Mol. Phylogenet. Evol.">
        <title>Mitogenome sequences stabilize the phylogenetics of weevils (Curculionoidea) and establish the monophyly of larval ectophagy.</title>
        <authorList>
            <person name="Haran J."/>
            <person name="Timmermans M.J."/>
            <person name="Vogler A.P."/>
        </authorList>
    </citation>
    <scope>NUCLEOTIDE SEQUENCE</scope>
</reference>
<dbReference type="PANTHER" id="PTHR11435:SF1">
    <property type="entry name" value="NADH-UBIQUINONE OXIDOREDUCTASE CHAIN 6"/>
    <property type="match status" value="1"/>
</dbReference>
<feature type="transmembrane region" description="Helical" evidence="16">
    <location>
        <begin position="82"/>
        <end position="102"/>
    </location>
</feature>
<organism evidence="17">
    <name type="scientific">Cionus olens</name>
    <dbReference type="NCBI Taxonomy" id="201874"/>
    <lineage>
        <taxon>Eukaryota</taxon>
        <taxon>Metazoa</taxon>
        <taxon>Ecdysozoa</taxon>
        <taxon>Arthropoda</taxon>
        <taxon>Hexapoda</taxon>
        <taxon>Insecta</taxon>
        <taxon>Pterygota</taxon>
        <taxon>Neoptera</taxon>
        <taxon>Endopterygota</taxon>
        <taxon>Coleoptera</taxon>
        <taxon>Polyphaga</taxon>
        <taxon>Cucujiformia</taxon>
        <taxon>Curculionidae</taxon>
        <taxon>Cioninae</taxon>
        <taxon>Cionus</taxon>
    </lineage>
</organism>
<evidence type="ECO:0000256" key="7">
    <source>
        <dbReference type="ARBA" id="ARBA00022692"/>
    </source>
</evidence>
<keyword evidence="12 17" id="KW-0496">Mitochondrion</keyword>
<feature type="transmembrane region" description="Helical" evidence="16">
    <location>
        <begin position="47"/>
        <end position="70"/>
    </location>
</feature>
<evidence type="ECO:0000256" key="2">
    <source>
        <dbReference type="ARBA" id="ARBA00005698"/>
    </source>
</evidence>
<keyword evidence="13 16" id="KW-0472">Membrane</keyword>
<evidence type="ECO:0000256" key="13">
    <source>
        <dbReference type="ARBA" id="ARBA00023136"/>
    </source>
</evidence>
<accession>J9PHS1</accession>
<keyword evidence="10 16" id="KW-1133">Transmembrane helix</keyword>
<dbReference type="PANTHER" id="PTHR11435">
    <property type="entry name" value="NADH UBIQUINONE OXIDOREDUCTASE SUBUNIT ND6"/>
    <property type="match status" value="1"/>
</dbReference>
<comment type="similarity">
    <text evidence="2">Belongs to the complex I subunit 6 family.</text>
</comment>
<dbReference type="GO" id="GO:0008137">
    <property type="term" value="F:NADH dehydrogenase (ubiquinone) activity"/>
    <property type="evidence" value="ECO:0007669"/>
    <property type="project" value="UniProtKB-EC"/>
</dbReference>
<evidence type="ECO:0000256" key="1">
    <source>
        <dbReference type="ARBA" id="ARBA00004225"/>
    </source>
</evidence>
<keyword evidence="11" id="KW-0520">NAD</keyword>
<evidence type="ECO:0000256" key="5">
    <source>
        <dbReference type="ARBA" id="ARBA00022448"/>
    </source>
</evidence>
<evidence type="ECO:0000256" key="3">
    <source>
        <dbReference type="ARBA" id="ARBA00012944"/>
    </source>
</evidence>
<proteinExistence type="inferred from homology"/>
<evidence type="ECO:0000256" key="12">
    <source>
        <dbReference type="ARBA" id="ARBA00023128"/>
    </source>
</evidence>
<comment type="catalytic activity">
    <reaction evidence="15">
        <text>a ubiquinone + NADH + 5 H(+)(in) = a ubiquinol + NAD(+) + 4 H(+)(out)</text>
        <dbReference type="Rhea" id="RHEA:29091"/>
        <dbReference type="Rhea" id="RHEA-COMP:9565"/>
        <dbReference type="Rhea" id="RHEA-COMP:9566"/>
        <dbReference type="ChEBI" id="CHEBI:15378"/>
        <dbReference type="ChEBI" id="CHEBI:16389"/>
        <dbReference type="ChEBI" id="CHEBI:17976"/>
        <dbReference type="ChEBI" id="CHEBI:57540"/>
        <dbReference type="ChEBI" id="CHEBI:57945"/>
        <dbReference type="EC" id="7.1.1.2"/>
    </reaction>
</comment>
<evidence type="ECO:0000256" key="6">
    <source>
        <dbReference type="ARBA" id="ARBA00022660"/>
    </source>
</evidence>
<evidence type="ECO:0000256" key="11">
    <source>
        <dbReference type="ARBA" id="ARBA00023027"/>
    </source>
</evidence>
<evidence type="ECO:0000256" key="8">
    <source>
        <dbReference type="ARBA" id="ARBA00022967"/>
    </source>
</evidence>
<keyword evidence="9" id="KW-0249">Electron transport</keyword>
<dbReference type="GO" id="GO:0031966">
    <property type="term" value="C:mitochondrial membrane"/>
    <property type="evidence" value="ECO:0007669"/>
    <property type="project" value="UniProtKB-SubCell"/>
</dbReference>
<keyword evidence="8" id="KW-1278">Translocase</keyword>
<keyword evidence="7 16" id="KW-0812">Transmembrane</keyword>
<geneLocation type="mitochondrion" evidence="17"/>
<comment type="subcellular location">
    <subcellularLocation>
        <location evidence="1">Mitochondrion membrane</location>
        <topology evidence="1">Multi-pass membrane protein</topology>
    </subcellularLocation>
</comment>
<reference evidence="17" key="1">
    <citation type="submission" date="2011-06" db="EMBL/GenBank/DDBJ databases">
        <authorList>
            <person name="Haran J.M."/>
            <person name="Timmermans M.J.T.N."/>
            <person name="Vogler A.P."/>
        </authorList>
    </citation>
    <scope>NUCLEOTIDE SEQUENCE</scope>
</reference>
<dbReference type="EC" id="7.1.1.2" evidence="3"/>
<evidence type="ECO:0000256" key="16">
    <source>
        <dbReference type="SAM" id="Phobius"/>
    </source>
</evidence>
<gene>
    <name evidence="17" type="primary">ND6</name>
</gene>
<keyword evidence="6" id="KW-0679">Respiratory chain</keyword>
<dbReference type="AlphaFoldDB" id="J9PHS1"/>
<sequence>MLTYLFSLNFLFSALFMSLNHPLSLGGTLLAQTILVSLMSGYFYYNFWFSYTLFLIMIGGMLVMFIYMTSVASNEKFKSPKLMITMMAIMMVTFLIIMYLLMDNFMSLSMTLKLSQKHTLMNMSLNKYFMLPQMNMMLYLILYLLMTLIIVVKIVGKNFGTLRQK</sequence>
<dbReference type="InterPro" id="IPR050269">
    <property type="entry name" value="ComplexI_Subunit6"/>
</dbReference>
<evidence type="ECO:0000256" key="4">
    <source>
        <dbReference type="ARBA" id="ARBA00021095"/>
    </source>
</evidence>
<evidence type="ECO:0000256" key="15">
    <source>
        <dbReference type="ARBA" id="ARBA00049551"/>
    </source>
</evidence>
<evidence type="ECO:0000313" key="17">
    <source>
        <dbReference type="EMBL" id="AEP27600.1"/>
    </source>
</evidence>
<evidence type="ECO:0000256" key="14">
    <source>
        <dbReference type="ARBA" id="ARBA00031019"/>
    </source>
</evidence>
<protein>
    <recommendedName>
        <fullName evidence="4">NADH-ubiquinone oxidoreductase chain 6</fullName>
        <ecNumber evidence="3">7.1.1.2</ecNumber>
    </recommendedName>
    <alternativeName>
        <fullName evidence="14">NADH dehydrogenase subunit 6</fullName>
    </alternativeName>
</protein>
<evidence type="ECO:0000256" key="10">
    <source>
        <dbReference type="ARBA" id="ARBA00022989"/>
    </source>
</evidence>
<name>J9PHS1_9CUCU</name>
<keyword evidence="5" id="KW-0813">Transport</keyword>
<evidence type="ECO:0000256" key="9">
    <source>
        <dbReference type="ARBA" id="ARBA00022982"/>
    </source>
</evidence>
<dbReference type="EMBL" id="JN163958">
    <property type="protein sequence ID" value="AEP27600.1"/>
    <property type="molecule type" value="Genomic_DNA"/>
</dbReference>
<feature type="transmembrane region" description="Helical" evidence="16">
    <location>
        <begin position="136"/>
        <end position="156"/>
    </location>
</feature>